<gene>
    <name evidence="2" type="ORF">Scep_017220</name>
</gene>
<keyword evidence="3" id="KW-1185">Reference proteome</keyword>
<dbReference type="EMBL" id="JBBNAG010000007">
    <property type="protein sequence ID" value="KAK9119127.1"/>
    <property type="molecule type" value="Genomic_DNA"/>
</dbReference>
<comment type="caution">
    <text evidence="2">The sequence shown here is derived from an EMBL/GenBank/DDBJ whole genome shotgun (WGS) entry which is preliminary data.</text>
</comment>
<accession>A0AAP0IP81</accession>
<name>A0AAP0IP81_9MAGN</name>
<proteinExistence type="predicted"/>
<evidence type="ECO:0000313" key="3">
    <source>
        <dbReference type="Proteomes" id="UP001419268"/>
    </source>
</evidence>
<feature type="region of interest" description="Disordered" evidence="1">
    <location>
        <begin position="1"/>
        <end position="20"/>
    </location>
</feature>
<evidence type="ECO:0000313" key="2">
    <source>
        <dbReference type="EMBL" id="KAK9119127.1"/>
    </source>
</evidence>
<dbReference type="Proteomes" id="UP001419268">
    <property type="component" value="Unassembled WGS sequence"/>
</dbReference>
<organism evidence="2 3">
    <name type="scientific">Stephania cephalantha</name>
    <dbReference type="NCBI Taxonomy" id="152367"/>
    <lineage>
        <taxon>Eukaryota</taxon>
        <taxon>Viridiplantae</taxon>
        <taxon>Streptophyta</taxon>
        <taxon>Embryophyta</taxon>
        <taxon>Tracheophyta</taxon>
        <taxon>Spermatophyta</taxon>
        <taxon>Magnoliopsida</taxon>
        <taxon>Ranunculales</taxon>
        <taxon>Menispermaceae</taxon>
        <taxon>Menispermoideae</taxon>
        <taxon>Cissampelideae</taxon>
        <taxon>Stephania</taxon>
    </lineage>
</organism>
<evidence type="ECO:0000256" key="1">
    <source>
        <dbReference type="SAM" id="MobiDB-lite"/>
    </source>
</evidence>
<protein>
    <submittedName>
        <fullName evidence="2">Uncharacterized protein</fullName>
    </submittedName>
</protein>
<sequence>MSNMNGVQRDATFSSESRTNVVQSSKRACVRCILHQDTASVTSLVDLKNKGRWKLDNDTFKGGYQNEFE</sequence>
<dbReference type="AlphaFoldDB" id="A0AAP0IP81"/>
<reference evidence="2 3" key="1">
    <citation type="submission" date="2024-01" db="EMBL/GenBank/DDBJ databases">
        <title>Genome assemblies of Stephania.</title>
        <authorList>
            <person name="Yang L."/>
        </authorList>
    </citation>
    <scope>NUCLEOTIDE SEQUENCE [LARGE SCALE GENOMIC DNA]</scope>
    <source>
        <strain evidence="2">JXDWG</strain>
        <tissue evidence="2">Leaf</tissue>
    </source>
</reference>